<sequence>AGGVKVIDKVFHIQNVNAYHSRLKAWMKRFHGVATKYLEHYLGWFRFMDNSENLNENRLFSIQQQLIRT</sequence>
<reference evidence="2" key="1">
    <citation type="journal article" date="2020" name="Int. J. Syst. Evol. Microbiol.">
        <title>Alteromonas alba sp. nov., a marine bacterium isolated from the seawater of the West Pacific Ocean.</title>
        <authorList>
            <person name="Sun C."/>
            <person name="Wu Y.-H."/>
            <person name="Xamxidin M."/>
            <person name="Cheng H."/>
            <person name="Xu X.-W."/>
        </authorList>
    </citation>
    <scope>NUCLEOTIDE SEQUENCE [LARGE SCALE GENOMIC DNA]</scope>
    <source>
        <strain evidence="2">190</strain>
    </source>
</reference>
<gene>
    <name evidence="1" type="ORF">C6Y40_02910</name>
</gene>
<protein>
    <submittedName>
        <fullName evidence="1">IS1595 family transposase</fullName>
    </submittedName>
</protein>
<keyword evidence="2" id="KW-1185">Reference proteome</keyword>
<name>A0A2S9VF33_9ALTE</name>
<feature type="non-terminal residue" evidence="1">
    <location>
        <position position="1"/>
    </location>
</feature>
<evidence type="ECO:0000313" key="1">
    <source>
        <dbReference type="EMBL" id="PRO75081.1"/>
    </source>
</evidence>
<dbReference type="EMBL" id="PVNP01000017">
    <property type="protein sequence ID" value="PRO75081.1"/>
    <property type="molecule type" value="Genomic_DNA"/>
</dbReference>
<comment type="caution">
    <text evidence="1">The sequence shown here is derived from an EMBL/GenBank/DDBJ whole genome shotgun (WGS) entry which is preliminary data.</text>
</comment>
<dbReference type="OrthoDB" id="7355934at2"/>
<accession>A0A2S9VF33</accession>
<proteinExistence type="predicted"/>
<dbReference type="Proteomes" id="UP000238949">
    <property type="component" value="Unassembled WGS sequence"/>
</dbReference>
<dbReference type="AlphaFoldDB" id="A0A2S9VF33"/>
<evidence type="ECO:0000313" key="2">
    <source>
        <dbReference type="Proteomes" id="UP000238949"/>
    </source>
</evidence>
<organism evidence="1 2">
    <name type="scientific">Alteromonas alba</name>
    <dbReference type="NCBI Taxonomy" id="2079529"/>
    <lineage>
        <taxon>Bacteria</taxon>
        <taxon>Pseudomonadati</taxon>
        <taxon>Pseudomonadota</taxon>
        <taxon>Gammaproteobacteria</taxon>
        <taxon>Alteromonadales</taxon>
        <taxon>Alteromonadaceae</taxon>
        <taxon>Alteromonas/Salinimonas group</taxon>
        <taxon>Alteromonas</taxon>
    </lineage>
</organism>